<name>A0A2G8KCQ1_STIJA</name>
<dbReference type="InterPro" id="IPR001190">
    <property type="entry name" value="SRCR"/>
</dbReference>
<dbReference type="InterPro" id="IPR001117">
    <property type="entry name" value="Cu-oxidase_2nd"/>
</dbReference>
<evidence type="ECO:0000259" key="14">
    <source>
        <dbReference type="PROSITE" id="PS50287"/>
    </source>
</evidence>
<keyword evidence="12" id="KW-0325">Glycoprotein</keyword>
<dbReference type="GO" id="GO:0005886">
    <property type="term" value="C:plasma membrane"/>
    <property type="evidence" value="ECO:0007669"/>
    <property type="project" value="TreeGrafter"/>
</dbReference>
<evidence type="ECO:0000313" key="15">
    <source>
        <dbReference type="EMBL" id="PIK45771.1"/>
    </source>
</evidence>
<dbReference type="SUPFAM" id="SSF49503">
    <property type="entry name" value="Cupredoxins"/>
    <property type="match status" value="2"/>
</dbReference>
<evidence type="ECO:0000313" key="16">
    <source>
        <dbReference type="Proteomes" id="UP000230750"/>
    </source>
</evidence>
<reference evidence="15 16" key="1">
    <citation type="journal article" date="2017" name="PLoS Biol.">
        <title>The sea cucumber genome provides insights into morphological evolution and visceral regeneration.</title>
        <authorList>
            <person name="Zhang X."/>
            <person name="Sun L."/>
            <person name="Yuan J."/>
            <person name="Sun Y."/>
            <person name="Gao Y."/>
            <person name="Zhang L."/>
            <person name="Li S."/>
            <person name="Dai H."/>
            <person name="Hamel J.F."/>
            <person name="Liu C."/>
            <person name="Yu Y."/>
            <person name="Liu S."/>
            <person name="Lin W."/>
            <person name="Guo K."/>
            <person name="Jin S."/>
            <person name="Xu P."/>
            <person name="Storey K.B."/>
            <person name="Huan P."/>
            <person name="Zhang T."/>
            <person name="Zhou Y."/>
            <person name="Zhang J."/>
            <person name="Lin C."/>
            <person name="Li X."/>
            <person name="Xing L."/>
            <person name="Huo D."/>
            <person name="Sun M."/>
            <person name="Wang L."/>
            <person name="Mercier A."/>
            <person name="Li F."/>
            <person name="Yang H."/>
            <person name="Xiang J."/>
        </authorList>
    </citation>
    <scope>NUCLEOTIDE SEQUENCE [LARGE SCALE GENOMIC DNA]</scope>
    <source>
        <strain evidence="15">Shaxun</strain>
        <tissue evidence="15">Muscle</tissue>
    </source>
</reference>
<evidence type="ECO:0000256" key="3">
    <source>
        <dbReference type="ARBA" id="ARBA00022692"/>
    </source>
</evidence>
<dbReference type="PANTHER" id="PTHR11709:SF394">
    <property type="entry name" value="FI03373P-RELATED"/>
    <property type="match status" value="1"/>
</dbReference>
<evidence type="ECO:0000256" key="8">
    <source>
        <dbReference type="ARBA" id="ARBA00023002"/>
    </source>
</evidence>
<dbReference type="PRINTS" id="PR00258">
    <property type="entry name" value="SPERACTRCPTR"/>
</dbReference>
<accession>A0A2G8KCQ1</accession>
<dbReference type="CDD" id="cd13884">
    <property type="entry name" value="CuRO_2_tcLCC_insect_like"/>
    <property type="match status" value="1"/>
</dbReference>
<evidence type="ECO:0000256" key="9">
    <source>
        <dbReference type="ARBA" id="ARBA00023008"/>
    </source>
</evidence>
<keyword evidence="9" id="KW-0186">Copper</keyword>
<evidence type="ECO:0000256" key="6">
    <source>
        <dbReference type="ARBA" id="ARBA00022737"/>
    </source>
</evidence>
<evidence type="ECO:0000256" key="10">
    <source>
        <dbReference type="ARBA" id="ARBA00023136"/>
    </source>
</evidence>
<evidence type="ECO:0000256" key="7">
    <source>
        <dbReference type="ARBA" id="ARBA00022989"/>
    </source>
</evidence>
<keyword evidence="5" id="KW-0732">Signal</keyword>
<protein>
    <submittedName>
        <fullName evidence="15">Laccase-type phenoloxidase</fullName>
    </submittedName>
</protein>
<dbReference type="FunFam" id="3.10.250.10:FF:000016">
    <property type="entry name" value="Scavenger receptor cysteine-rich protein type 12"/>
    <property type="match status" value="1"/>
</dbReference>
<dbReference type="STRING" id="307972.A0A2G8KCQ1"/>
<keyword evidence="11 13" id="KW-1015">Disulfide bond</keyword>
<sequence>MNGSWGTIADETWDEHASNVVCRALGYQAGGSPRRYGVFGQGVGPLLLDYVRCRGNEDNLLLCEYRSNSTKNLHDKDVGVVCEDNNPVSTNCDRACVDAETLTCVYTWDVTYYYSMNGKCGKCYTNPDDCEIDGCVPLGGRKRPLVTVNKQVPGPKIIVCKGDTIVVNVTNMLDDMTGVTFHWHGMNQNLTPSMDGPSMITQCPIPFATTFTYKFRANNAGTYFWHSHIGPNRADGLAGPLIIRDAIEVKSEDYDVDDSTHVMFIQDWLEDYTETAHYISYLYDRGENNARFFLINGKGRNDTSGANTSAVPREVINVQRGMKYRIRVINNGFAGCHIKLSVDNHTLNVIAMDGYIIENTEVTAVIVHPGERFDFVLNACQPGNSTHRLRIEGYVVFRCYLIVFTAL</sequence>
<dbReference type="Proteomes" id="UP000230750">
    <property type="component" value="Unassembled WGS sequence"/>
</dbReference>
<evidence type="ECO:0000256" key="4">
    <source>
        <dbReference type="ARBA" id="ARBA00022723"/>
    </source>
</evidence>
<dbReference type="CDD" id="cd13858">
    <property type="entry name" value="CuRO_1_tcLCC2_insect_like"/>
    <property type="match status" value="1"/>
</dbReference>
<dbReference type="Pfam" id="PF00530">
    <property type="entry name" value="SRCR"/>
    <property type="match status" value="1"/>
</dbReference>
<dbReference type="Gene3D" id="3.10.250.10">
    <property type="entry name" value="SRCR-like domain"/>
    <property type="match status" value="1"/>
</dbReference>
<dbReference type="InterPro" id="IPR045087">
    <property type="entry name" value="Cu-oxidase_fam"/>
</dbReference>
<evidence type="ECO:0000256" key="12">
    <source>
        <dbReference type="ARBA" id="ARBA00023180"/>
    </source>
</evidence>
<dbReference type="SUPFAM" id="SSF56487">
    <property type="entry name" value="SRCR-like"/>
    <property type="match status" value="1"/>
</dbReference>
<dbReference type="InterPro" id="IPR033138">
    <property type="entry name" value="Cu_oxidase_CS"/>
</dbReference>
<keyword evidence="3" id="KW-0812">Transmembrane</keyword>
<dbReference type="InterPro" id="IPR036772">
    <property type="entry name" value="SRCR-like_dom_sf"/>
</dbReference>
<evidence type="ECO:0000256" key="5">
    <source>
        <dbReference type="ARBA" id="ARBA00022729"/>
    </source>
</evidence>
<proteinExistence type="inferred from homology"/>
<evidence type="ECO:0000256" key="11">
    <source>
        <dbReference type="ARBA" id="ARBA00023157"/>
    </source>
</evidence>
<organism evidence="15 16">
    <name type="scientific">Stichopus japonicus</name>
    <name type="common">Sea cucumber</name>
    <dbReference type="NCBI Taxonomy" id="307972"/>
    <lineage>
        <taxon>Eukaryota</taxon>
        <taxon>Metazoa</taxon>
        <taxon>Echinodermata</taxon>
        <taxon>Eleutherozoa</taxon>
        <taxon>Echinozoa</taxon>
        <taxon>Holothuroidea</taxon>
        <taxon>Aspidochirotacea</taxon>
        <taxon>Aspidochirotida</taxon>
        <taxon>Stichopodidae</taxon>
        <taxon>Apostichopus</taxon>
    </lineage>
</organism>
<dbReference type="AlphaFoldDB" id="A0A2G8KCQ1"/>
<dbReference type="GO" id="GO:0005507">
    <property type="term" value="F:copper ion binding"/>
    <property type="evidence" value="ECO:0007669"/>
    <property type="project" value="InterPro"/>
</dbReference>
<keyword evidence="8" id="KW-0560">Oxidoreductase</keyword>
<dbReference type="GO" id="GO:0016491">
    <property type="term" value="F:oxidoreductase activity"/>
    <property type="evidence" value="ECO:0007669"/>
    <property type="project" value="UniProtKB-KW"/>
</dbReference>
<dbReference type="Gene3D" id="2.60.40.420">
    <property type="entry name" value="Cupredoxins - blue copper proteins"/>
    <property type="match status" value="2"/>
</dbReference>
<feature type="disulfide bond" evidence="13">
    <location>
        <begin position="53"/>
        <end position="63"/>
    </location>
</feature>
<comment type="caution">
    <text evidence="13">Lacks conserved residue(s) required for the propagation of feature annotation.</text>
</comment>
<keyword evidence="7" id="KW-1133">Transmembrane helix</keyword>
<gene>
    <name evidence="15" type="ORF">BSL78_17361</name>
</gene>
<dbReference type="EMBL" id="MRZV01000687">
    <property type="protein sequence ID" value="PIK45771.1"/>
    <property type="molecule type" value="Genomic_DNA"/>
</dbReference>
<evidence type="ECO:0000256" key="1">
    <source>
        <dbReference type="ARBA" id="ARBA00004167"/>
    </source>
</evidence>
<dbReference type="InterPro" id="IPR011707">
    <property type="entry name" value="Cu-oxidase-like_N"/>
</dbReference>
<comment type="similarity">
    <text evidence="2">Belongs to the multicopper oxidase family.</text>
</comment>
<keyword evidence="16" id="KW-1185">Reference proteome</keyword>
<dbReference type="SMART" id="SM00202">
    <property type="entry name" value="SR"/>
    <property type="match status" value="1"/>
</dbReference>
<dbReference type="InterPro" id="IPR008972">
    <property type="entry name" value="Cupredoxin"/>
</dbReference>
<dbReference type="PROSITE" id="PS50287">
    <property type="entry name" value="SRCR_2"/>
    <property type="match status" value="1"/>
</dbReference>
<dbReference type="PROSITE" id="PS00079">
    <property type="entry name" value="MULTICOPPER_OXIDASE1"/>
    <property type="match status" value="1"/>
</dbReference>
<dbReference type="Pfam" id="PF00394">
    <property type="entry name" value="Cu-oxidase"/>
    <property type="match status" value="1"/>
</dbReference>
<dbReference type="GO" id="GO:0006826">
    <property type="term" value="P:iron ion transport"/>
    <property type="evidence" value="ECO:0007669"/>
    <property type="project" value="TreeGrafter"/>
</dbReference>
<evidence type="ECO:0000256" key="2">
    <source>
        <dbReference type="ARBA" id="ARBA00010609"/>
    </source>
</evidence>
<keyword evidence="4" id="KW-0479">Metal-binding</keyword>
<keyword evidence="10" id="KW-0472">Membrane</keyword>
<comment type="caution">
    <text evidence="15">The sequence shown here is derived from an EMBL/GenBank/DDBJ whole genome shotgun (WGS) entry which is preliminary data.</text>
</comment>
<dbReference type="Pfam" id="PF07732">
    <property type="entry name" value="Cu-oxidase_3"/>
    <property type="match status" value="1"/>
</dbReference>
<feature type="domain" description="SRCR" evidence="14">
    <location>
        <begin position="1"/>
        <end position="83"/>
    </location>
</feature>
<keyword evidence="6" id="KW-0677">Repeat</keyword>
<dbReference type="OrthoDB" id="2121828at2759"/>
<evidence type="ECO:0000256" key="13">
    <source>
        <dbReference type="PROSITE-ProRule" id="PRU00196"/>
    </source>
</evidence>
<dbReference type="PANTHER" id="PTHR11709">
    <property type="entry name" value="MULTI-COPPER OXIDASE"/>
    <property type="match status" value="1"/>
</dbReference>
<comment type="subcellular location">
    <subcellularLocation>
        <location evidence="1">Membrane</location>
        <topology evidence="1">Single-pass membrane protein</topology>
    </subcellularLocation>
</comment>
<dbReference type="FunFam" id="2.60.40.420:FF:000045">
    <property type="entry name" value="Laccase 2"/>
    <property type="match status" value="1"/>
</dbReference>